<dbReference type="SMART" id="SM00470">
    <property type="entry name" value="ParB"/>
    <property type="match status" value="1"/>
</dbReference>
<dbReference type="Pfam" id="PF23552">
    <property type="entry name" value="ParB_C"/>
    <property type="match status" value="1"/>
</dbReference>
<name>A0A511N9H7_DEIC1</name>
<keyword evidence="2" id="KW-0159">Chromosome partition</keyword>
<dbReference type="Pfam" id="PF17762">
    <property type="entry name" value="HTH_ParB"/>
    <property type="match status" value="1"/>
</dbReference>
<evidence type="ECO:0000256" key="3">
    <source>
        <dbReference type="ARBA" id="ARBA00023125"/>
    </source>
</evidence>
<dbReference type="InterPro" id="IPR057240">
    <property type="entry name" value="ParB_dimer_C"/>
</dbReference>
<reference evidence="5 6" key="1">
    <citation type="submission" date="2019-07" db="EMBL/GenBank/DDBJ databases">
        <title>Whole genome shotgun sequence of Deinococcus cellulosilyticus NBRC 106333.</title>
        <authorList>
            <person name="Hosoyama A."/>
            <person name="Uohara A."/>
            <person name="Ohji S."/>
            <person name="Ichikawa N."/>
        </authorList>
    </citation>
    <scope>NUCLEOTIDE SEQUENCE [LARGE SCALE GENOMIC DNA]</scope>
    <source>
        <strain evidence="5 6">NBRC 106333</strain>
    </source>
</reference>
<dbReference type="GO" id="GO:0005694">
    <property type="term" value="C:chromosome"/>
    <property type="evidence" value="ECO:0007669"/>
    <property type="project" value="TreeGrafter"/>
</dbReference>
<keyword evidence="6" id="KW-1185">Reference proteome</keyword>
<evidence type="ECO:0000256" key="1">
    <source>
        <dbReference type="ARBA" id="ARBA00006295"/>
    </source>
</evidence>
<dbReference type="PANTHER" id="PTHR33375:SF1">
    <property type="entry name" value="CHROMOSOME-PARTITIONING PROTEIN PARB-RELATED"/>
    <property type="match status" value="1"/>
</dbReference>
<keyword evidence="3" id="KW-0238">DNA-binding</keyword>
<evidence type="ECO:0000259" key="4">
    <source>
        <dbReference type="SMART" id="SM00470"/>
    </source>
</evidence>
<comment type="similarity">
    <text evidence="1">Belongs to the ParB family.</text>
</comment>
<dbReference type="FunFam" id="3.90.1530.30:FF:000001">
    <property type="entry name" value="Chromosome partitioning protein ParB"/>
    <property type="match status" value="1"/>
</dbReference>
<sequence>MTLMQIDQIQQAAYQPRQVFDPEALAELAASIKEKGVLQPLLVRKVGEKHELIAGERRWRAARLAGLTEVPVILKNFDDLEALEIAIIENLQREDLNPVEEAVAYQKLLEQGVSQEGIARALGKGRSTVANALRLLTLPQKALDALEQKLITAGHARAILALPEEDRLWALEQILTKGLNVRDAEALKRERPDKTRAPKEVPERTFKSIELELARHIGTKVRIAGKDKGKIELSYHSQEELERLLELLGYQN</sequence>
<dbReference type="SUPFAM" id="SSF109709">
    <property type="entry name" value="KorB DNA-binding domain-like"/>
    <property type="match status" value="1"/>
</dbReference>
<dbReference type="Gene3D" id="1.10.10.2830">
    <property type="match status" value="1"/>
</dbReference>
<comment type="caution">
    <text evidence="5">The sequence shown here is derived from an EMBL/GenBank/DDBJ whole genome shotgun (WGS) entry which is preliminary data.</text>
</comment>
<dbReference type="GO" id="GO:0007059">
    <property type="term" value="P:chromosome segregation"/>
    <property type="evidence" value="ECO:0007669"/>
    <property type="project" value="UniProtKB-KW"/>
</dbReference>
<proteinExistence type="inferred from homology"/>
<dbReference type="GO" id="GO:0003677">
    <property type="term" value="F:DNA binding"/>
    <property type="evidence" value="ECO:0007669"/>
    <property type="project" value="UniProtKB-KW"/>
</dbReference>
<dbReference type="InterPro" id="IPR041468">
    <property type="entry name" value="HTH_ParB/Spo0J"/>
</dbReference>
<accession>A0A511N9H7</accession>
<dbReference type="NCBIfam" id="TIGR00180">
    <property type="entry name" value="parB_part"/>
    <property type="match status" value="1"/>
</dbReference>
<dbReference type="InterPro" id="IPR050336">
    <property type="entry name" value="Chromosome_partition/occlusion"/>
</dbReference>
<dbReference type="Proteomes" id="UP000321306">
    <property type="component" value="Unassembled WGS sequence"/>
</dbReference>
<feature type="domain" description="ParB-like N-terminal" evidence="4">
    <location>
        <begin position="2"/>
        <end position="91"/>
    </location>
</feature>
<dbReference type="Pfam" id="PF02195">
    <property type="entry name" value="ParB_N"/>
    <property type="match status" value="1"/>
</dbReference>
<dbReference type="FunFam" id="1.10.10.2830:FF:000001">
    <property type="entry name" value="Chromosome partitioning protein ParB"/>
    <property type="match status" value="1"/>
</dbReference>
<evidence type="ECO:0000256" key="2">
    <source>
        <dbReference type="ARBA" id="ARBA00022829"/>
    </source>
</evidence>
<evidence type="ECO:0000313" key="5">
    <source>
        <dbReference type="EMBL" id="GEM49492.1"/>
    </source>
</evidence>
<dbReference type="InterPro" id="IPR004437">
    <property type="entry name" value="ParB/RepB/Spo0J"/>
</dbReference>
<dbReference type="GO" id="GO:0045881">
    <property type="term" value="P:positive regulation of sporulation resulting in formation of a cellular spore"/>
    <property type="evidence" value="ECO:0007669"/>
    <property type="project" value="TreeGrafter"/>
</dbReference>
<dbReference type="InterPro" id="IPR036086">
    <property type="entry name" value="ParB/Sulfiredoxin_sf"/>
</dbReference>
<dbReference type="InterPro" id="IPR003115">
    <property type="entry name" value="ParB_N"/>
</dbReference>
<dbReference type="Gene3D" id="3.90.1530.30">
    <property type="match status" value="1"/>
</dbReference>
<dbReference type="CDD" id="cd16393">
    <property type="entry name" value="SPO0J_N"/>
    <property type="match status" value="1"/>
</dbReference>
<dbReference type="EMBL" id="BJXB01000036">
    <property type="protein sequence ID" value="GEM49492.1"/>
    <property type="molecule type" value="Genomic_DNA"/>
</dbReference>
<organism evidence="5 6">
    <name type="scientific">Deinococcus cellulosilyticus (strain DSM 18568 / NBRC 106333 / KACC 11606 / 5516J-15)</name>
    <dbReference type="NCBI Taxonomy" id="1223518"/>
    <lineage>
        <taxon>Bacteria</taxon>
        <taxon>Thermotogati</taxon>
        <taxon>Deinococcota</taxon>
        <taxon>Deinococci</taxon>
        <taxon>Deinococcales</taxon>
        <taxon>Deinococcaceae</taxon>
        <taxon>Deinococcus</taxon>
    </lineage>
</organism>
<evidence type="ECO:0000313" key="6">
    <source>
        <dbReference type="Proteomes" id="UP000321306"/>
    </source>
</evidence>
<dbReference type="AlphaFoldDB" id="A0A511N9H7"/>
<gene>
    <name evidence="5" type="primary">parB1</name>
    <name evidence="5" type="ORF">DC3_51270</name>
</gene>
<dbReference type="SUPFAM" id="SSF110849">
    <property type="entry name" value="ParB/Sulfiredoxin"/>
    <property type="match status" value="1"/>
</dbReference>
<protein>
    <submittedName>
        <fullName evidence="5">Putative chromosome 1-partitioning protein ParB</fullName>
    </submittedName>
</protein>
<dbReference type="PANTHER" id="PTHR33375">
    <property type="entry name" value="CHROMOSOME-PARTITIONING PROTEIN PARB-RELATED"/>
    <property type="match status" value="1"/>
</dbReference>